<reference evidence="1" key="2">
    <citation type="journal article" date="2020" name="Nat. Commun.">
        <title>Large-scale genome sequencing of mycorrhizal fungi provides insights into the early evolution of symbiotic traits.</title>
        <authorList>
            <person name="Miyauchi S."/>
            <person name="Kiss E."/>
            <person name="Kuo A."/>
            <person name="Drula E."/>
            <person name="Kohler A."/>
            <person name="Sanchez-Garcia M."/>
            <person name="Morin E."/>
            <person name="Andreopoulos B."/>
            <person name="Barry K.W."/>
            <person name="Bonito G."/>
            <person name="Buee M."/>
            <person name="Carver A."/>
            <person name="Chen C."/>
            <person name="Cichocki N."/>
            <person name="Clum A."/>
            <person name="Culley D."/>
            <person name="Crous P.W."/>
            <person name="Fauchery L."/>
            <person name="Girlanda M."/>
            <person name="Hayes R.D."/>
            <person name="Keri Z."/>
            <person name="LaButti K."/>
            <person name="Lipzen A."/>
            <person name="Lombard V."/>
            <person name="Magnuson J."/>
            <person name="Maillard F."/>
            <person name="Murat C."/>
            <person name="Nolan M."/>
            <person name="Ohm R.A."/>
            <person name="Pangilinan J."/>
            <person name="Pereira M.F."/>
            <person name="Perotto S."/>
            <person name="Peter M."/>
            <person name="Pfister S."/>
            <person name="Riley R."/>
            <person name="Sitrit Y."/>
            <person name="Stielow J.B."/>
            <person name="Szollosi G."/>
            <person name="Zifcakova L."/>
            <person name="Stursova M."/>
            <person name="Spatafora J.W."/>
            <person name="Tedersoo L."/>
            <person name="Vaario L.M."/>
            <person name="Yamada A."/>
            <person name="Yan M."/>
            <person name="Wang P."/>
            <person name="Xu J."/>
            <person name="Bruns T."/>
            <person name="Baldrian P."/>
            <person name="Vilgalys R."/>
            <person name="Dunand C."/>
            <person name="Henrissat B."/>
            <person name="Grigoriev I.V."/>
            <person name="Hibbett D."/>
            <person name="Nagy L.G."/>
            <person name="Martin F.M."/>
        </authorList>
    </citation>
    <scope>NUCLEOTIDE SEQUENCE</scope>
    <source>
        <strain evidence="1">BED1</strain>
    </source>
</reference>
<accession>A0AAD4BVY4</accession>
<proteinExistence type="predicted"/>
<keyword evidence="2" id="KW-1185">Reference proteome</keyword>
<evidence type="ECO:0000313" key="2">
    <source>
        <dbReference type="Proteomes" id="UP001194468"/>
    </source>
</evidence>
<comment type="caution">
    <text evidence="1">The sequence shown here is derived from an EMBL/GenBank/DDBJ whole genome shotgun (WGS) entry which is preliminary data.</text>
</comment>
<evidence type="ECO:0000313" key="1">
    <source>
        <dbReference type="EMBL" id="KAF8441578.1"/>
    </source>
</evidence>
<name>A0AAD4BVY4_BOLED</name>
<reference evidence="1" key="1">
    <citation type="submission" date="2019-10" db="EMBL/GenBank/DDBJ databases">
        <authorList>
            <consortium name="DOE Joint Genome Institute"/>
            <person name="Kuo A."/>
            <person name="Miyauchi S."/>
            <person name="Kiss E."/>
            <person name="Drula E."/>
            <person name="Kohler A."/>
            <person name="Sanchez-Garcia M."/>
            <person name="Andreopoulos B."/>
            <person name="Barry K.W."/>
            <person name="Bonito G."/>
            <person name="Buee M."/>
            <person name="Carver A."/>
            <person name="Chen C."/>
            <person name="Cichocki N."/>
            <person name="Clum A."/>
            <person name="Culley D."/>
            <person name="Crous P.W."/>
            <person name="Fauchery L."/>
            <person name="Girlanda M."/>
            <person name="Hayes R."/>
            <person name="Keri Z."/>
            <person name="LaButti K."/>
            <person name="Lipzen A."/>
            <person name="Lombard V."/>
            <person name="Magnuson J."/>
            <person name="Maillard F."/>
            <person name="Morin E."/>
            <person name="Murat C."/>
            <person name="Nolan M."/>
            <person name="Ohm R."/>
            <person name="Pangilinan J."/>
            <person name="Pereira M."/>
            <person name="Perotto S."/>
            <person name="Peter M."/>
            <person name="Riley R."/>
            <person name="Sitrit Y."/>
            <person name="Stielow B."/>
            <person name="Szollosi G."/>
            <person name="Zifcakova L."/>
            <person name="Stursova M."/>
            <person name="Spatafora J.W."/>
            <person name="Tedersoo L."/>
            <person name="Vaario L.-M."/>
            <person name="Yamada A."/>
            <person name="Yan M."/>
            <person name="Wang P."/>
            <person name="Xu J."/>
            <person name="Bruns T."/>
            <person name="Baldrian P."/>
            <person name="Vilgalys R."/>
            <person name="Henrissat B."/>
            <person name="Grigoriev I.V."/>
            <person name="Hibbett D."/>
            <person name="Nagy L.G."/>
            <person name="Martin F.M."/>
        </authorList>
    </citation>
    <scope>NUCLEOTIDE SEQUENCE</scope>
    <source>
        <strain evidence="1">BED1</strain>
    </source>
</reference>
<dbReference type="Proteomes" id="UP001194468">
    <property type="component" value="Unassembled WGS sequence"/>
</dbReference>
<organism evidence="1 2">
    <name type="scientific">Boletus edulis BED1</name>
    <dbReference type="NCBI Taxonomy" id="1328754"/>
    <lineage>
        <taxon>Eukaryota</taxon>
        <taxon>Fungi</taxon>
        <taxon>Dikarya</taxon>
        <taxon>Basidiomycota</taxon>
        <taxon>Agaricomycotina</taxon>
        <taxon>Agaricomycetes</taxon>
        <taxon>Agaricomycetidae</taxon>
        <taxon>Boletales</taxon>
        <taxon>Boletineae</taxon>
        <taxon>Boletaceae</taxon>
        <taxon>Boletoideae</taxon>
        <taxon>Boletus</taxon>
    </lineage>
</organism>
<gene>
    <name evidence="1" type="ORF">L210DRAFT_2080942</name>
</gene>
<dbReference type="EMBL" id="WHUW01000010">
    <property type="protein sequence ID" value="KAF8441578.1"/>
    <property type="molecule type" value="Genomic_DNA"/>
</dbReference>
<sequence>MSRCSSRCSFAGQPACRSGMRCFPGASDPNMHKQDTNNPPITFPPSTRAGAQTPLLRQALMWSLHTSDVCLSMQPIKMRRCGARPVLTILITRANVDTLLTSFTVSPDGSVTLHTCLFPSTCFSLVSDRTRNDRACQVWHLQVLFPHRS</sequence>
<protein>
    <submittedName>
        <fullName evidence="1">Uncharacterized protein</fullName>
    </submittedName>
</protein>
<dbReference type="AlphaFoldDB" id="A0AAD4BVY4"/>